<evidence type="ECO:0000256" key="7">
    <source>
        <dbReference type="ARBA" id="ARBA00022989"/>
    </source>
</evidence>
<keyword evidence="3 11" id="KW-0328">Glycosyltransferase</keyword>
<dbReference type="GO" id="GO:0016758">
    <property type="term" value="F:hexosyltransferase activity"/>
    <property type="evidence" value="ECO:0007669"/>
    <property type="project" value="InterPro"/>
</dbReference>
<protein>
    <recommendedName>
        <fullName evidence="11">Hexosyltransferase</fullName>
        <ecNumber evidence="11">2.4.1.-</ecNumber>
    </recommendedName>
</protein>
<sequence>ILAVFVHSQSSNVDRRSTIRSTWGKLDLYDLGVRLVFVMGVMSSDENSEKVVAFESRKYDDIVQESFEDVFANVSLKTLAGLRWVKRGCPKAKFVLKAEDNTFVNMPALINHLWDLTKAKRNNKLLMGRVWWSMHTLRKGSERYSVSKEQYPLDRYPPYCSGMAFTMSTDVALDILAAAPDVPPLQVSDVYITGLIAYKIGVQHTQFDHAYFNHDS</sequence>
<evidence type="ECO:0000256" key="6">
    <source>
        <dbReference type="ARBA" id="ARBA00022968"/>
    </source>
</evidence>
<dbReference type="FunFam" id="3.90.550.50:FF:000001">
    <property type="entry name" value="Hexosyltransferase"/>
    <property type="match status" value="1"/>
</dbReference>
<evidence type="ECO:0000256" key="10">
    <source>
        <dbReference type="ARBA" id="ARBA00023180"/>
    </source>
</evidence>
<dbReference type="PANTHER" id="PTHR11214:SF378">
    <property type="entry name" value="BETA-1,3-GALACTOSYLTRANSFERASE 4"/>
    <property type="match status" value="1"/>
</dbReference>
<evidence type="ECO:0000256" key="8">
    <source>
        <dbReference type="ARBA" id="ARBA00023034"/>
    </source>
</evidence>
<evidence type="ECO:0000256" key="4">
    <source>
        <dbReference type="ARBA" id="ARBA00022679"/>
    </source>
</evidence>
<comment type="similarity">
    <text evidence="2 11">Belongs to the glycosyltransferase 31 family.</text>
</comment>
<keyword evidence="5" id="KW-0812">Transmembrane</keyword>
<evidence type="ECO:0000256" key="11">
    <source>
        <dbReference type="RuleBase" id="RU363063"/>
    </source>
</evidence>
<proteinExistence type="inferred from homology"/>
<dbReference type="InterPro" id="IPR002659">
    <property type="entry name" value="Glyco_trans_31"/>
</dbReference>
<dbReference type="Gene3D" id="3.90.550.50">
    <property type="match status" value="1"/>
</dbReference>
<dbReference type="OMA" id="EAMIDIE"/>
<reference evidence="14" key="1">
    <citation type="submission" date="2012-12" db="EMBL/GenBank/DDBJ databases">
        <authorList>
            <person name="Hellsten U."/>
            <person name="Grimwood J."/>
            <person name="Chapman J.A."/>
            <person name="Shapiro H."/>
            <person name="Aerts A."/>
            <person name="Otillar R.P."/>
            <person name="Terry A.Y."/>
            <person name="Boore J.L."/>
            <person name="Simakov O."/>
            <person name="Marletaz F."/>
            <person name="Cho S.-J."/>
            <person name="Edsinger-Gonzales E."/>
            <person name="Havlak P."/>
            <person name="Kuo D.-H."/>
            <person name="Larsson T."/>
            <person name="Lv J."/>
            <person name="Arendt D."/>
            <person name="Savage R."/>
            <person name="Osoegawa K."/>
            <person name="de Jong P."/>
            <person name="Lindberg D.R."/>
            <person name="Seaver E.C."/>
            <person name="Weisblat D.A."/>
            <person name="Putnam N.H."/>
            <person name="Grigoriev I.V."/>
            <person name="Rokhsar D.S."/>
        </authorList>
    </citation>
    <scope>NUCLEOTIDE SEQUENCE</scope>
    <source>
        <strain evidence="14">I ESC-2004</strain>
    </source>
</reference>
<dbReference type="OrthoDB" id="2139606at2759"/>
<keyword evidence="6" id="KW-0735">Signal-anchor</keyword>
<evidence type="ECO:0000313" key="12">
    <source>
        <dbReference type="EMBL" id="ELU04759.1"/>
    </source>
</evidence>
<dbReference type="EMBL" id="KB302153">
    <property type="protein sequence ID" value="ELU04759.1"/>
    <property type="molecule type" value="Genomic_DNA"/>
</dbReference>
<dbReference type="AlphaFoldDB" id="R7UDZ5"/>
<evidence type="ECO:0000256" key="5">
    <source>
        <dbReference type="ARBA" id="ARBA00022692"/>
    </source>
</evidence>
<keyword evidence="4" id="KW-0808">Transferase</keyword>
<feature type="non-terminal residue" evidence="12">
    <location>
        <position position="1"/>
    </location>
</feature>
<dbReference type="EnsemblMetazoa" id="CapteT36758">
    <property type="protein sequence ID" value="CapteP36758"/>
    <property type="gene ID" value="CapteG36758"/>
</dbReference>
<keyword evidence="8 11" id="KW-0333">Golgi apparatus</keyword>
<reference evidence="13" key="3">
    <citation type="submission" date="2015-06" db="UniProtKB">
        <authorList>
            <consortium name="EnsemblMetazoa"/>
        </authorList>
    </citation>
    <scope>IDENTIFICATION</scope>
</reference>
<keyword evidence="9" id="KW-0472">Membrane</keyword>
<evidence type="ECO:0000313" key="13">
    <source>
        <dbReference type="EnsemblMetazoa" id="CapteP36758"/>
    </source>
</evidence>
<accession>R7UDZ5</accession>
<dbReference type="HOGENOM" id="CLU_036849_6_2_1"/>
<dbReference type="Pfam" id="PF01762">
    <property type="entry name" value="Galactosyl_T"/>
    <property type="match status" value="1"/>
</dbReference>
<dbReference type="EMBL" id="AMQN01008081">
    <property type="status" value="NOT_ANNOTATED_CDS"/>
    <property type="molecule type" value="Genomic_DNA"/>
</dbReference>
<dbReference type="EC" id="2.4.1.-" evidence="11"/>
<name>R7UDZ5_CAPTE</name>
<evidence type="ECO:0000256" key="3">
    <source>
        <dbReference type="ARBA" id="ARBA00022676"/>
    </source>
</evidence>
<evidence type="ECO:0000313" key="14">
    <source>
        <dbReference type="Proteomes" id="UP000014760"/>
    </source>
</evidence>
<evidence type="ECO:0000256" key="9">
    <source>
        <dbReference type="ARBA" id="ARBA00023136"/>
    </source>
</evidence>
<feature type="non-terminal residue" evidence="12">
    <location>
        <position position="216"/>
    </location>
</feature>
<keyword evidence="14" id="KW-1185">Reference proteome</keyword>
<keyword evidence="10" id="KW-0325">Glycoprotein</keyword>
<evidence type="ECO:0000256" key="2">
    <source>
        <dbReference type="ARBA" id="ARBA00008661"/>
    </source>
</evidence>
<organism evidence="12">
    <name type="scientific">Capitella teleta</name>
    <name type="common">Polychaete worm</name>
    <dbReference type="NCBI Taxonomy" id="283909"/>
    <lineage>
        <taxon>Eukaryota</taxon>
        <taxon>Metazoa</taxon>
        <taxon>Spiralia</taxon>
        <taxon>Lophotrochozoa</taxon>
        <taxon>Annelida</taxon>
        <taxon>Polychaeta</taxon>
        <taxon>Sedentaria</taxon>
        <taxon>Scolecida</taxon>
        <taxon>Capitellidae</taxon>
        <taxon>Capitella</taxon>
    </lineage>
</organism>
<dbReference type="PANTHER" id="PTHR11214">
    <property type="entry name" value="BETA-1,3-N-ACETYLGLUCOSAMINYLTRANSFERASE"/>
    <property type="match status" value="1"/>
</dbReference>
<dbReference type="GO" id="GO:0006493">
    <property type="term" value="P:protein O-linked glycosylation"/>
    <property type="evidence" value="ECO:0007669"/>
    <property type="project" value="TreeGrafter"/>
</dbReference>
<dbReference type="GO" id="GO:0000139">
    <property type="term" value="C:Golgi membrane"/>
    <property type="evidence" value="ECO:0007669"/>
    <property type="project" value="UniProtKB-SubCell"/>
</dbReference>
<comment type="subcellular location">
    <subcellularLocation>
        <location evidence="1 11">Golgi apparatus membrane</location>
        <topology evidence="1 11">Single-pass type II membrane protein</topology>
    </subcellularLocation>
</comment>
<gene>
    <name evidence="12" type="ORF">CAPTEDRAFT_36758</name>
</gene>
<reference evidence="12 14" key="2">
    <citation type="journal article" date="2013" name="Nature">
        <title>Insights into bilaterian evolution from three spiralian genomes.</title>
        <authorList>
            <person name="Simakov O."/>
            <person name="Marletaz F."/>
            <person name="Cho S.J."/>
            <person name="Edsinger-Gonzales E."/>
            <person name="Havlak P."/>
            <person name="Hellsten U."/>
            <person name="Kuo D.H."/>
            <person name="Larsson T."/>
            <person name="Lv J."/>
            <person name="Arendt D."/>
            <person name="Savage R."/>
            <person name="Osoegawa K."/>
            <person name="de Jong P."/>
            <person name="Grimwood J."/>
            <person name="Chapman J.A."/>
            <person name="Shapiro H."/>
            <person name="Aerts A."/>
            <person name="Otillar R.P."/>
            <person name="Terry A.Y."/>
            <person name="Boore J.L."/>
            <person name="Grigoriev I.V."/>
            <person name="Lindberg D.R."/>
            <person name="Seaver E.C."/>
            <person name="Weisblat D.A."/>
            <person name="Putnam N.H."/>
            <person name="Rokhsar D.S."/>
        </authorList>
    </citation>
    <scope>NUCLEOTIDE SEQUENCE</scope>
    <source>
        <strain evidence="12 14">I ESC-2004</strain>
    </source>
</reference>
<keyword evidence="7" id="KW-1133">Transmembrane helix</keyword>
<dbReference type="STRING" id="283909.R7UDZ5"/>
<dbReference type="Proteomes" id="UP000014760">
    <property type="component" value="Unassembled WGS sequence"/>
</dbReference>
<evidence type="ECO:0000256" key="1">
    <source>
        <dbReference type="ARBA" id="ARBA00004323"/>
    </source>
</evidence>